<dbReference type="InterPro" id="IPR001005">
    <property type="entry name" value="SANT/Myb"/>
</dbReference>
<dbReference type="PANTHER" id="PTHR46267:SF15">
    <property type="entry name" value="WINGED HELIX-TURN-HELIX TRANSCRIPTION REPRESSOR DNA-BINDING PROTEIN-RELATED"/>
    <property type="match status" value="1"/>
</dbReference>
<organism evidence="14">
    <name type="scientific">Selaginella moellendorffii</name>
    <name type="common">Spikemoss</name>
    <dbReference type="NCBI Taxonomy" id="88036"/>
    <lineage>
        <taxon>Eukaryota</taxon>
        <taxon>Viridiplantae</taxon>
        <taxon>Streptophyta</taxon>
        <taxon>Embryophyta</taxon>
        <taxon>Tracheophyta</taxon>
        <taxon>Lycopodiopsida</taxon>
        <taxon>Selaginellales</taxon>
        <taxon>Selaginellaceae</taxon>
        <taxon>Selaginella</taxon>
    </lineage>
</organism>
<keyword evidence="8" id="KW-0539">Nucleus</keyword>
<dbReference type="Proteomes" id="UP000001514">
    <property type="component" value="Unassembled WGS sequence"/>
</dbReference>
<dbReference type="InterPro" id="IPR017930">
    <property type="entry name" value="Myb_dom"/>
</dbReference>
<dbReference type="EMBL" id="GL377585">
    <property type="protein sequence ID" value="EFJ25936.1"/>
    <property type="molecule type" value="Genomic_DNA"/>
</dbReference>
<dbReference type="InterPro" id="IPR036390">
    <property type="entry name" value="WH_DNA-bd_sf"/>
</dbReference>
<dbReference type="InterPro" id="IPR044597">
    <property type="entry name" value="SMH1-6"/>
</dbReference>
<feature type="domain" description="HTH myb-type" evidence="11">
    <location>
        <begin position="1"/>
        <end position="56"/>
    </location>
</feature>
<name>D8RNW4_SELML</name>
<dbReference type="GO" id="GO:0003691">
    <property type="term" value="F:double-stranded telomeric DNA binding"/>
    <property type="evidence" value="ECO:0007669"/>
    <property type="project" value="InterPro"/>
</dbReference>
<dbReference type="SMART" id="SM00717">
    <property type="entry name" value="SANT"/>
    <property type="match status" value="1"/>
</dbReference>
<evidence type="ECO:0000313" key="14">
    <source>
        <dbReference type="Proteomes" id="UP000001514"/>
    </source>
</evidence>
<dbReference type="Pfam" id="PF00249">
    <property type="entry name" value="Myb_DNA-binding"/>
    <property type="match status" value="1"/>
</dbReference>
<reference evidence="13 14" key="1">
    <citation type="journal article" date="2011" name="Science">
        <title>The Selaginella genome identifies genetic changes associated with the evolution of vascular plants.</title>
        <authorList>
            <person name="Banks J.A."/>
            <person name="Nishiyama T."/>
            <person name="Hasebe M."/>
            <person name="Bowman J.L."/>
            <person name="Gribskov M."/>
            <person name="dePamphilis C."/>
            <person name="Albert V.A."/>
            <person name="Aono N."/>
            <person name="Aoyama T."/>
            <person name="Ambrose B.A."/>
            <person name="Ashton N.W."/>
            <person name="Axtell M.J."/>
            <person name="Barker E."/>
            <person name="Barker M.S."/>
            <person name="Bennetzen J.L."/>
            <person name="Bonawitz N.D."/>
            <person name="Chapple C."/>
            <person name="Cheng C."/>
            <person name="Correa L.G."/>
            <person name="Dacre M."/>
            <person name="DeBarry J."/>
            <person name="Dreyer I."/>
            <person name="Elias M."/>
            <person name="Engstrom E.M."/>
            <person name="Estelle M."/>
            <person name="Feng L."/>
            <person name="Finet C."/>
            <person name="Floyd S.K."/>
            <person name="Frommer W.B."/>
            <person name="Fujita T."/>
            <person name="Gramzow L."/>
            <person name="Gutensohn M."/>
            <person name="Harholt J."/>
            <person name="Hattori M."/>
            <person name="Heyl A."/>
            <person name="Hirai T."/>
            <person name="Hiwatashi Y."/>
            <person name="Ishikawa M."/>
            <person name="Iwata M."/>
            <person name="Karol K.G."/>
            <person name="Koehler B."/>
            <person name="Kolukisaoglu U."/>
            <person name="Kubo M."/>
            <person name="Kurata T."/>
            <person name="Lalonde S."/>
            <person name="Li K."/>
            <person name="Li Y."/>
            <person name="Litt A."/>
            <person name="Lyons E."/>
            <person name="Manning G."/>
            <person name="Maruyama T."/>
            <person name="Michael T.P."/>
            <person name="Mikami K."/>
            <person name="Miyazaki S."/>
            <person name="Morinaga S."/>
            <person name="Murata T."/>
            <person name="Mueller-Roeber B."/>
            <person name="Nelson D.R."/>
            <person name="Obara M."/>
            <person name="Oguri Y."/>
            <person name="Olmstead R.G."/>
            <person name="Onodera N."/>
            <person name="Petersen B.L."/>
            <person name="Pils B."/>
            <person name="Prigge M."/>
            <person name="Rensing S.A."/>
            <person name="Riano-Pachon D.M."/>
            <person name="Roberts A.W."/>
            <person name="Sato Y."/>
            <person name="Scheller H.V."/>
            <person name="Schulz B."/>
            <person name="Schulz C."/>
            <person name="Shakirov E.V."/>
            <person name="Shibagaki N."/>
            <person name="Shinohara N."/>
            <person name="Shippen D.E."/>
            <person name="Soerensen I."/>
            <person name="Sotooka R."/>
            <person name="Sugimoto N."/>
            <person name="Sugita M."/>
            <person name="Sumikawa N."/>
            <person name="Tanurdzic M."/>
            <person name="Theissen G."/>
            <person name="Ulvskov P."/>
            <person name="Wakazuki S."/>
            <person name="Weng J.K."/>
            <person name="Willats W.W."/>
            <person name="Wipf D."/>
            <person name="Wolf P.G."/>
            <person name="Yang L."/>
            <person name="Zimmer A.D."/>
            <person name="Zhu Q."/>
            <person name="Mitros T."/>
            <person name="Hellsten U."/>
            <person name="Loque D."/>
            <person name="Otillar R."/>
            <person name="Salamov A."/>
            <person name="Schmutz J."/>
            <person name="Shapiro H."/>
            <person name="Lindquist E."/>
            <person name="Lucas S."/>
            <person name="Rokhsar D."/>
            <person name="Grigoriev I.V."/>
        </authorList>
    </citation>
    <scope>NUCLEOTIDE SEQUENCE [LARGE SCALE GENOMIC DNA]</scope>
</reference>
<dbReference type="GO" id="GO:0000786">
    <property type="term" value="C:nucleosome"/>
    <property type="evidence" value="ECO:0007669"/>
    <property type="project" value="InterPro"/>
</dbReference>
<feature type="domain" description="Myb-like" evidence="10">
    <location>
        <begin position="5"/>
        <end position="57"/>
    </location>
</feature>
<evidence type="ECO:0000259" key="10">
    <source>
        <dbReference type="PROSITE" id="PS50090"/>
    </source>
</evidence>
<evidence type="ECO:0000256" key="7">
    <source>
        <dbReference type="ARBA" id="ARBA00023163"/>
    </source>
</evidence>
<feature type="compositionally biased region" description="Basic and acidic residues" evidence="9">
    <location>
        <begin position="195"/>
        <end position="211"/>
    </location>
</feature>
<evidence type="ECO:0000313" key="13">
    <source>
        <dbReference type="EMBL" id="EFJ25936.1"/>
    </source>
</evidence>
<dbReference type="HOGENOM" id="CLU_047477_0_1_1"/>
<dbReference type="InterPro" id="IPR036388">
    <property type="entry name" value="WH-like_DNA-bd_sf"/>
</dbReference>
<evidence type="ECO:0000256" key="4">
    <source>
        <dbReference type="ARBA" id="ARBA00023015"/>
    </source>
</evidence>
<dbReference type="SUPFAM" id="SSF46689">
    <property type="entry name" value="Homeodomain-like"/>
    <property type="match status" value="1"/>
</dbReference>
<evidence type="ECO:0000256" key="9">
    <source>
        <dbReference type="SAM" id="MobiDB-lite"/>
    </source>
</evidence>
<evidence type="ECO:0000256" key="3">
    <source>
        <dbReference type="ARBA" id="ARBA00022454"/>
    </source>
</evidence>
<evidence type="ECO:0000259" key="12">
    <source>
        <dbReference type="PROSITE" id="PS51504"/>
    </source>
</evidence>
<evidence type="ECO:0000256" key="1">
    <source>
        <dbReference type="ARBA" id="ARBA00004286"/>
    </source>
</evidence>
<keyword evidence="14" id="KW-1185">Reference proteome</keyword>
<evidence type="ECO:0000256" key="8">
    <source>
        <dbReference type="ARBA" id="ARBA00023242"/>
    </source>
</evidence>
<accession>D8RNW4</accession>
<dbReference type="FunFam" id="1.10.10.60:FF:000168">
    <property type="entry name" value="Telomere repeat-binding factor 1"/>
    <property type="match status" value="1"/>
</dbReference>
<dbReference type="eggNOG" id="ENOG502QSU2">
    <property type="taxonomic scope" value="Eukaryota"/>
</dbReference>
<dbReference type="CDD" id="cd11660">
    <property type="entry name" value="SANT_TRF"/>
    <property type="match status" value="1"/>
</dbReference>
<keyword evidence="5" id="KW-0175">Coiled coil</keyword>
<dbReference type="STRING" id="88036.D8RNW4"/>
<comment type="subcellular location">
    <subcellularLocation>
        <location evidence="1">Chromosome</location>
    </subcellularLocation>
    <subcellularLocation>
        <location evidence="2">Nucleus</location>
        <location evidence="2">Nucleolus</location>
    </subcellularLocation>
</comment>
<dbReference type="InterPro" id="IPR009057">
    <property type="entry name" value="Homeodomain-like_sf"/>
</dbReference>
<feature type="region of interest" description="Disordered" evidence="9">
    <location>
        <begin position="182"/>
        <end position="213"/>
    </location>
</feature>
<feature type="domain" description="H15" evidence="12">
    <location>
        <begin position="118"/>
        <end position="186"/>
    </location>
</feature>
<dbReference type="Pfam" id="PF00538">
    <property type="entry name" value="Linker_histone"/>
    <property type="match status" value="1"/>
</dbReference>
<dbReference type="PROSITE" id="PS50090">
    <property type="entry name" value="MYB_LIKE"/>
    <property type="match status" value="1"/>
</dbReference>
<evidence type="ECO:0008006" key="15">
    <source>
        <dbReference type="Google" id="ProtNLM"/>
    </source>
</evidence>
<evidence type="ECO:0000256" key="5">
    <source>
        <dbReference type="ARBA" id="ARBA00023054"/>
    </source>
</evidence>
<protein>
    <recommendedName>
        <fullName evidence="15">MYB transcription factor</fullName>
    </recommendedName>
</protein>
<dbReference type="GO" id="GO:0006334">
    <property type="term" value="P:nucleosome assembly"/>
    <property type="evidence" value="ECO:0007669"/>
    <property type="project" value="InterPro"/>
</dbReference>
<dbReference type="InterPro" id="IPR005818">
    <property type="entry name" value="Histone_H1/H5_H15"/>
</dbReference>
<keyword evidence="3" id="KW-0158">Chromosome</keyword>
<gene>
    <name evidence="13" type="ORF">SELMODRAFT_413266</name>
</gene>
<dbReference type="OrthoDB" id="608866at2759"/>
<dbReference type="Gene3D" id="1.10.10.10">
    <property type="entry name" value="Winged helix-like DNA-binding domain superfamily/Winged helix DNA-binding domain"/>
    <property type="match status" value="1"/>
</dbReference>
<dbReference type="KEGG" id="smo:SELMODRAFT_413266"/>
<dbReference type="AlphaFoldDB" id="D8RNW4"/>
<keyword evidence="4" id="KW-0805">Transcription regulation</keyword>
<dbReference type="PROSITE" id="PS51504">
    <property type="entry name" value="H15"/>
    <property type="match status" value="1"/>
</dbReference>
<dbReference type="Gramene" id="EFJ25936">
    <property type="protein sequence ID" value="EFJ25936"/>
    <property type="gene ID" value="SELMODRAFT_413266"/>
</dbReference>
<dbReference type="PANTHER" id="PTHR46267">
    <property type="entry name" value="SINGLE MYB HISTONE 4"/>
    <property type="match status" value="1"/>
</dbReference>
<dbReference type="FunCoup" id="D8RNW4">
    <property type="interactions" value="2049"/>
</dbReference>
<dbReference type="OMA" id="RNNCKML"/>
<dbReference type="SMART" id="SM00526">
    <property type="entry name" value="H15"/>
    <property type="match status" value="1"/>
</dbReference>
<dbReference type="Gene3D" id="1.10.10.60">
    <property type="entry name" value="Homeodomain-like"/>
    <property type="match status" value="1"/>
</dbReference>
<dbReference type="InParanoid" id="D8RNW4"/>
<dbReference type="PROSITE" id="PS51294">
    <property type="entry name" value="HTH_MYB"/>
    <property type="match status" value="1"/>
</dbReference>
<evidence type="ECO:0000256" key="6">
    <source>
        <dbReference type="ARBA" id="ARBA00023125"/>
    </source>
</evidence>
<dbReference type="GO" id="GO:0005730">
    <property type="term" value="C:nucleolus"/>
    <property type="evidence" value="ECO:0007669"/>
    <property type="project" value="UniProtKB-SubCell"/>
</dbReference>
<keyword evidence="6" id="KW-0238">DNA-binding</keyword>
<proteinExistence type="predicted"/>
<keyword evidence="7" id="KW-0804">Transcription</keyword>
<dbReference type="SUPFAM" id="SSF46785">
    <property type="entry name" value="Winged helix' DNA-binding domain"/>
    <property type="match status" value="1"/>
</dbReference>
<sequence length="303" mass="32660">MGAPKQKWTPEEEAALRAGVEKYGAGKWRAIQKDPKFGPVLKSRSNVDLKDKWRNLSACSGPGGPRSSKVLGLPSGGGMRKSMDAGLSPLQIDPLGAFPDPAAYQEMREMASTPSETSPQSYDDFILEAIIVMKHPGGSSSAAIANFVEEHHMVPPNFRKLLNAKLKALTVQGKLMKVDQNYKINTGSSKPRGGQRPDSDDEKAFGRDAKRAVKSKKPKMDIETATLIVRESEEASLVAATRVAEADALAQEAEMAARELETAEALAFELDVAAEVAAYALRPHRKSRASLGGVYCNPIANQS</sequence>
<evidence type="ECO:0000256" key="2">
    <source>
        <dbReference type="ARBA" id="ARBA00004604"/>
    </source>
</evidence>
<evidence type="ECO:0000259" key="11">
    <source>
        <dbReference type="PROSITE" id="PS51294"/>
    </source>
</evidence>